<keyword evidence="3" id="KW-0378">Hydrolase</keyword>
<comment type="caution">
    <text evidence="3">The sequence shown here is derived from an EMBL/GenBank/DDBJ whole genome shotgun (WGS) entry which is preliminary data.</text>
</comment>
<name>A0ABW2HAT9_9MICO</name>
<proteinExistence type="predicted"/>
<protein>
    <submittedName>
        <fullName evidence="3">D-alanyl-D-alanine carboxypeptidase family protein</fullName>
        <ecNumber evidence="3">3.4.-.-</ecNumber>
    </submittedName>
</protein>
<gene>
    <name evidence="3" type="ORF">ACFQRL_05670</name>
</gene>
<keyword evidence="4" id="KW-1185">Reference proteome</keyword>
<dbReference type="InterPro" id="IPR001967">
    <property type="entry name" value="Peptidase_S11_N"/>
</dbReference>
<dbReference type="Proteomes" id="UP001596507">
    <property type="component" value="Unassembled WGS sequence"/>
</dbReference>
<keyword evidence="1" id="KW-0472">Membrane</keyword>
<accession>A0ABW2HAT9</accession>
<dbReference type="EMBL" id="JBHTBE010000001">
    <property type="protein sequence ID" value="MFC7268442.1"/>
    <property type="molecule type" value="Genomic_DNA"/>
</dbReference>
<organism evidence="3 4">
    <name type="scientific">Microbacterium fluvii</name>
    <dbReference type="NCBI Taxonomy" id="415215"/>
    <lineage>
        <taxon>Bacteria</taxon>
        <taxon>Bacillati</taxon>
        <taxon>Actinomycetota</taxon>
        <taxon>Actinomycetes</taxon>
        <taxon>Micrococcales</taxon>
        <taxon>Microbacteriaceae</taxon>
        <taxon>Microbacterium</taxon>
    </lineage>
</organism>
<dbReference type="RefSeq" id="WP_262873343.1">
    <property type="nucleotide sequence ID" value="NZ_BAABKW010000002.1"/>
</dbReference>
<dbReference type="GO" id="GO:0004180">
    <property type="term" value="F:carboxypeptidase activity"/>
    <property type="evidence" value="ECO:0007669"/>
    <property type="project" value="UniProtKB-KW"/>
</dbReference>
<dbReference type="Pfam" id="PF00768">
    <property type="entry name" value="Peptidase_S11"/>
    <property type="match status" value="1"/>
</dbReference>
<keyword evidence="1" id="KW-0812">Transmembrane</keyword>
<feature type="domain" description="Peptidase S11 D-alanyl-D-alanine carboxypeptidase A N-terminal" evidence="2">
    <location>
        <begin position="116"/>
        <end position="314"/>
    </location>
</feature>
<dbReference type="InterPro" id="IPR012338">
    <property type="entry name" value="Beta-lactam/transpept-like"/>
</dbReference>
<dbReference type="EC" id="3.4.-.-" evidence="3"/>
<keyword evidence="1" id="KW-1133">Transmembrane helix</keyword>
<evidence type="ECO:0000313" key="3">
    <source>
        <dbReference type="EMBL" id="MFC7268442.1"/>
    </source>
</evidence>
<feature type="transmembrane region" description="Helical" evidence="1">
    <location>
        <begin position="42"/>
        <end position="66"/>
    </location>
</feature>
<dbReference type="SUPFAM" id="SSF56601">
    <property type="entry name" value="beta-lactamase/transpeptidase-like"/>
    <property type="match status" value="1"/>
</dbReference>
<evidence type="ECO:0000256" key="1">
    <source>
        <dbReference type="SAM" id="Phobius"/>
    </source>
</evidence>
<dbReference type="Gene3D" id="3.40.710.10">
    <property type="entry name" value="DD-peptidase/beta-lactamase superfamily"/>
    <property type="match status" value="1"/>
</dbReference>
<evidence type="ECO:0000259" key="2">
    <source>
        <dbReference type="Pfam" id="PF00768"/>
    </source>
</evidence>
<keyword evidence="3" id="KW-0645">Protease</keyword>
<reference evidence="4" key="1">
    <citation type="journal article" date="2019" name="Int. J. Syst. Evol. Microbiol.">
        <title>The Global Catalogue of Microorganisms (GCM) 10K type strain sequencing project: providing services to taxonomists for standard genome sequencing and annotation.</title>
        <authorList>
            <consortium name="The Broad Institute Genomics Platform"/>
            <consortium name="The Broad Institute Genome Sequencing Center for Infectious Disease"/>
            <person name="Wu L."/>
            <person name="Ma J."/>
        </authorList>
    </citation>
    <scope>NUCLEOTIDE SEQUENCE [LARGE SCALE GENOMIC DNA]</scope>
    <source>
        <strain evidence="4">CGMCC 1.15772</strain>
    </source>
</reference>
<sequence>MSAESHRSSELADLDELLRADAGDDDADAAHERPRGRRAGRIALAITAIVPLVLMAAAGGYVAWALNAPLPEPVSSFRTVEPPATDAVSLALPSGGASAISIAGGEDYLGDEADGIWASSGSNEPRSIASISKLITALVILDAHPLDGPDDAGPTITFSEADHRLYDQFYVRGATIAAMPAGSTMSLRDALATILIPSASNYAVAVSSWAYGSQWAFLQATREWLRGNGLDDTTIVEPTGLDARNTSTPADLIALGKLAAADPTIAQIVATPSLSLPGPGLMVNTNDLLGVAGVTGLKTGNLGTGRYSLLYTADLEISATETLKVTGVMLDRYSRAAVADDVTALLASIRSGFREVPVAARGEVVGSFSTPWGSTARAVVADDTAIFAWSDTPIAATMTTASPPAFADGEVVGTITWTAGPHTATADIVIDGDLEPPTDWWRLTHPEELTASTRAAEAAPLSP</sequence>
<keyword evidence="3" id="KW-0121">Carboxypeptidase</keyword>
<evidence type="ECO:0000313" key="4">
    <source>
        <dbReference type="Proteomes" id="UP001596507"/>
    </source>
</evidence>